<evidence type="ECO:0000256" key="10">
    <source>
        <dbReference type="PROSITE-ProRule" id="PRU00239"/>
    </source>
</evidence>
<dbReference type="Gene3D" id="1.10.238.10">
    <property type="entry name" value="EF-hand"/>
    <property type="match status" value="1"/>
</dbReference>
<dbReference type="KEGG" id="ccan:109693645"/>
<name>A0A8C0Y1Q1_CASCN</name>
<keyword evidence="3" id="KW-0677">Repeat</keyword>
<evidence type="ECO:0000256" key="3">
    <source>
        <dbReference type="ARBA" id="ARBA00022737"/>
    </source>
</evidence>
<dbReference type="Gene3D" id="2.60.120.380">
    <property type="match status" value="1"/>
</dbReference>
<dbReference type="PANTHER" id="PTHR10183">
    <property type="entry name" value="CALPAIN"/>
    <property type="match status" value="1"/>
</dbReference>
<dbReference type="GO" id="GO:0005509">
    <property type="term" value="F:calcium ion binding"/>
    <property type="evidence" value="ECO:0007669"/>
    <property type="project" value="InterPro"/>
</dbReference>
<evidence type="ECO:0000313" key="14">
    <source>
        <dbReference type="RefSeq" id="XP_020030630.1"/>
    </source>
</evidence>
<dbReference type="InterPro" id="IPR001300">
    <property type="entry name" value="Peptidase_C2_calpain_cat"/>
</dbReference>
<dbReference type="FunFam" id="3.90.70.10:FF:000054">
    <property type="entry name" value="Calpain 14"/>
    <property type="match status" value="1"/>
</dbReference>
<dbReference type="RefSeq" id="XP_020030630.1">
    <property type="nucleotide sequence ID" value="XM_020175041.1"/>
</dbReference>
<reference evidence="13" key="1">
    <citation type="submission" date="2023-09" db="UniProtKB">
        <authorList>
            <consortium name="Ensembl"/>
        </authorList>
    </citation>
    <scope>IDENTIFICATION</scope>
</reference>
<feature type="active site" evidence="9 10">
    <location>
        <position position="252"/>
    </location>
</feature>
<dbReference type="OrthoDB" id="424753at2759"/>
<dbReference type="GO" id="GO:0005737">
    <property type="term" value="C:cytoplasm"/>
    <property type="evidence" value="ECO:0007669"/>
    <property type="project" value="TreeGrafter"/>
</dbReference>
<dbReference type="Pfam" id="PF01067">
    <property type="entry name" value="Calpain_III"/>
    <property type="match status" value="1"/>
</dbReference>
<dbReference type="InterPro" id="IPR038765">
    <property type="entry name" value="Papain-like_cys_pep_sf"/>
</dbReference>
<dbReference type="CTD" id="92291"/>
<feature type="domain" description="EF-hand" evidence="12">
    <location>
        <begin position="538"/>
        <end position="573"/>
    </location>
</feature>
<dbReference type="SUPFAM" id="SSF47473">
    <property type="entry name" value="EF-hand"/>
    <property type="match status" value="1"/>
</dbReference>
<dbReference type="InterPro" id="IPR011992">
    <property type="entry name" value="EF-hand-dom_pair"/>
</dbReference>
<dbReference type="InterPro" id="IPR054069">
    <property type="entry name" value="CAPN3/13-like_C_EFh"/>
</dbReference>
<dbReference type="GO" id="GO:0006508">
    <property type="term" value="P:proteolysis"/>
    <property type="evidence" value="ECO:0007669"/>
    <property type="project" value="UniProtKB-KW"/>
</dbReference>
<dbReference type="AlphaFoldDB" id="A0A8C0Y1Q1"/>
<dbReference type="FunFam" id="1.10.238.10:FF:000175">
    <property type="entry name" value="Calpain 14"/>
    <property type="match status" value="1"/>
</dbReference>
<feature type="active site" evidence="9 10">
    <location>
        <position position="96"/>
    </location>
</feature>
<dbReference type="GO" id="GO:0004198">
    <property type="term" value="F:calcium-dependent cysteine-type endopeptidase activity"/>
    <property type="evidence" value="ECO:0007669"/>
    <property type="project" value="InterPro"/>
</dbReference>
<keyword evidence="5 10" id="KW-0788">Thiol protease</keyword>
<evidence type="ECO:0000313" key="13">
    <source>
        <dbReference type="Ensembl" id="ENSCCNP00000031951.1"/>
    </source>
</evidence>
<evidence type="ECO:0000256" key="9">
    <source>
        <dbReference type="PIRSR" id="PIRSR622684-1"/>
    </source>
</evidence>
<dbReference type="PROSITE" id="PS50222">
    <property type="entry name" value="EF_HAND_2"/>
    <property type="match status" value="1"/>
</dbReference>
<evidence type="ECO:0000259" key="12">
    <source>
        <dbReference type="PROSITE" id="PS50222"/>
    </source>
</evidence>
<dbReference type="Ensembl" id="ENSCCNT00000040146.1">
    <property type="protein sequence ID" value="ENSCCNP00000031951.1"/>
    <property type="gene ID" value="ENSCCNG00000030365.1"/>
</dbReference>
<dbReference type="CDD" id="cd00044">
    <property type="entry name" value="CysPc"/>
    <property type="match status" value="1"/>
</dbReference>
<dbReference type="FunFam" id="2.60.120.380:FF:000016">
    <property type="entry name" value="Calpain 13"/>
    <property type="match status" value="1"/>
</dbReference>
<dbReference type="Gene3D" id="3.90.70.10">
    <property type="entry name" value="Cysteine proteinases"/>
    <property type="match status" value="1"/>
</dbReference>
<dbReference type="SMART" id="SM00230">
    <property type="entry name" value="CysPc"/>
    <property type="match status" value="1"/>
</dbReference>
<sequence>MAHNPGSLAETSVVKFNNQDFLSLRDHCLSRNMKFKDETFPANASSIGEKLCQGKNISNLQWKRPRDLLKSTSSSPHFILEGTSRFDIQQGEAGDCWFLAALGSLTQNPQSLQKILMDQSFSHQYAGIFRFRFWQCGQWVEVVVDDRLPVNGKDSLLFVCPRNKKEFWPCLLEKAYAKLRGSYSHLHYGYLPDALVDLTGGVVSSISLHASPSELLMAVKTAAKRGSLMTCATPKGLTGESTVMENGLVSQHAYTMIGAEQIQYRRGLEEIMCLWNPWGRKEWTGRWSDRSQEWQETHDHRKSQLYENKEDGEFWMSCQDFQENFSSLFICNQMPIILDRGIMPHEEWDQMIFQNQVILGNTAGRPGSDSHYFFSVQNFMEGHNAVVSFTVMPQEADLKYPLSFEVYKVDSQFQQFQEKLPSTFFSKFRIAAEGTGDKSIGCNFTKSYHLSPGTYVVVPWAKREKVKFLLRIFLKIPDSNRNPNSNYNLRALKGSPLESGSQQSIFYRYAQQGQDIDATQLQSLLNQELLTELPGDTFCLDQCRSIIALMDLKVNGRLDQEEFGRLWSRLVCCQHVFQDIHKSSGVLSSDLWKAIQNTDFLTGIFVSRELLNLMTLRYSDSTGRVSFPSLVCFLMRLEAMAKTFRNLSKDGKGLYLTEMEWMNLVMYN</sequence>
<keyword evidence="4 10" id="KW-0378">Hydrolase</keyword>
<accession>A0A8C0Y1Q1</accession>
<evidence type="ECO:0000256" key="4">
    <source>
        <dbReference type="ARBA" id="ARBA00022801"/>
    </source>
</evidence>
<dbReference type="PRINTS" id="PR00704">
    <property type="entry name" value="CALPAIN"/>
</dbReference>
<dbReference type="InterPro" id="IPR036213">
    <property type="entry name" value="Calpain_III_sf"/>
</dbReference>
<proteinExistence type="inferred from homology"/>
<keyword evidence="2 10" id="KW-0645">Protease</keyword>
<dbReference type="Pfam" id="PF21875">
    <property type="entry name" value="CAPN13-like_C_EFh"/>
    <property type="match status" value="1"/>
</dbReference>
<evidence type="ECO:0000256" key="5">
    <source>
        <dbReference type="ARBA" id="ARBA00022807"/>
    </source>
</evidence>
<dbReference type="Pfam" id="PF00648">
    <property type="entry name" value="Peptidase_C2"/>
    <property type="match status" value="1"/>
</dbReference>
<dbReference type="InterPro" id="IPR002048">
    <property type="entry name" value="EF_hand_dom"/>
</dbReference>
<dbReference type="PANTHER" id="PTHR10183:SF333">
    <property type="entry name" value="CALPAIN-13"/>
    <property type="match status" value="1"/>
</dbReference>
<comment type="function">
    <text evidence="6">Probable non-lysosomal thiol-protease.</text>
</comment>
<feature type="domain" description="Calpain catalytic" evidence="11">
    <location>
        <begin position="34"/>
        <end position="334"/>
    </location>
</feature>
<evidence type="ECO:0000256" key="2">
    <source>
        <dbReference type="ARBA" id="ARBA00022670"/>
    </source>
</evidence>
<evidence type="ECO:0000256" key="7">
    <source>
        <dbReference type="ARBA" id="ARBA00071010"/>
    </source>
</evidence>
<dbReference type="SUPFAM" id="SSF49758">
    <property type="entry name" value="Calpain large subunit, middle domain (domain III)"/>
    <property type="match status" value="1"/>
</dbReference>
<dbReference type="PROSITE" id="PS50203">
    <property type="entry name" value="CALPAIN_CAT"/>
    <property type="match status" value="1"/>
</dbReference>
<organism evidence="13">
    <name type="scientific">Castor canadensis</name>
    <name type="common">American beaver</name>
    <dbReference type="NCBI Taxonomy" id="51338"/>
    <lineage>
        <taxon>Eukaryota</taxon>
        <taxon>Metazoa</taxon>
        <taxon>Chordata</taxon>
        <taxon>Craniata</taxon>
        <taxon>Vertebrata</taxon>
        <taxon>Euteleostomi</taxon>
        <taxon>Mammalia</taxon>
        <taxon>Eutheria</taxon>
        <taxon>Euarchontoglires</taxon>
        <taxon>Glires</taxon>
        <taxon>Rodentia</taxon>
        <taxon>Castorimorpha</taxon>
        <taxon>Castoridae</taxon>
        <taxon>Castor</taxon>
    </lineage>
</organism>
<dbReference type="InterPro" id="IPR000169">
    <property type="entry name" value="Pept_cys_AS"/>
</dbReference>
<feature type="active site" evidence="9 10">
    <location>
        <position position="276"/>
    </location>
</feature>
<dbReference type="InterPro" id="IPR022684">
    <property type="entry name" value="Calpain_cysteine_protease"/>
</dbReference>
<reference evidence="14" key="2">
    <citation type="submission" date="2025-04" db="UniProtKB">
        <authorList>
            <consortium name="RefSeq"/>
        </authorList>
    </citation>
    <scope>IDENTIFICATION</scope>
    <source>
        <tissue evidence="14">Leukocyte</tissue>
    </source>
</reference>
<evidence type="ECO:0000259" key="11">
    <source>
        <dbReference type="PROSITE" id="PS50203"/>
    </source>
</evidence>
<gene>
    <name evidence="13 14" type="primary">Capn13</name>
</gene>
<dbReference type="GeneID" id="109693645"/>
<dbReference type="CDD" id="cd16195">
    <property type="entry name" value="EFh_PEF_CAPN13_14"/>
    <property type="match status" value="1"/>
</dbReference>
<evidence type="ECO:0000256" key="6">
    <source>
        <dbReference type="ARBA" id="ARBA00059312"/>
    </source>
</evidence>
<evidence type="ECO:0000256" key="1">
    <source>
        <dbReference type="ARBA" id="ARBA00007623"/>
    </source>
</evidence>
<dbReference type="SUPFAM" id="SSF54001">
    <property type="entry name" value="Cysteine proteinases"/>
    <property type="match status" value="1"/>
</dbReference>
<comment type="similarity">
    <text evidence="1">Belongs to the peptidase C2 family.</text>
</comment>
<dbReference type="PROSITE" id="PS00139">
    <property type="entry name" value="THIOL_PROTEASE_CYS"/>
    <property type="match status" value="1"/>
</dbReference>
<dbReference type="InterPro" id="IPR022682">
    <property type="entry name" value="Calpain_domain_III"/>
</dbReference>
<evidence type="ECO:0000256" key="8">
    <source>
        <dbReference type="ARBA" id="ARBA00075529"/>
    </source>
</evidence>
<protein>
    <recommendedName>
        <fullName evidence="7">Calpain-13</fullName>
    </recommendedName>
    <alternativeName>
        <fullName evidence="8">Calcium-activated neutral proteinase 13</fullName>
    </alternativeName>
</protein>
<dbReference type="RefSeq" id="XP_073905543.1">
    <property type="nucleotide sequence ID" value="XM_074049442.1"/>
</dbReference>